<feature type="transmembrane region" description="Helical" evidence="1">
    <location>
        <begin position="75"/>
        <end position="91"/>
    </location>
</feature>
<protein>
    <submittedName>
        <fullName evidence="2">Uncharacterized protein</fullName>
    </submittedName>
</protein>
<keyword evidence="1" id="KW-0472">Membrane</keyword>
<feature type="transmembrane region" description="Helical" evidence="1">
    <location>
        <begin position="103"/>
        <end position="134"/>
    </location>
</feature>
<reference evidence="3" key="1">
    <citation type="submission" date="2017-06" db="EMBL/GenBank/DDBJ databases">
        <authorList>
            <person name="Varghese N."/>
            <person name="Submissions S."/>
        </authorList>
    </citation>
    <scope>NUCLEOTIDE SEQUENCE [LARGE SCALE GENOMIC DNA]</scope>
    <source>
        <strain evidence="3">Ca-68</strain>
    </source>
</reference>
<accession>A0A238ZS90</accession>
<dbReference type="AlphaFoldDB" id="A0A238ZS90"/>
<dbReference type="EMBL" id="FZOA01000005">
    <property type="protein sequence ID" value="SNR86306.1"/>
    <property type="molecule type" value="Genomic_DNA"/>
</dbReference>
<dbReference type="Proteomes" id="UP000198305">
    <property type="component" value="Unassembled WGS sequence"/>
</dbReference>
<evidence type="ECO:0000313" key="3">
    <source>
        <dbReference type="Proteomes" id="UP000198305"/>
    </source>
</evidence>
<name>A0A238ZS90_9PROT</name>
<feature type="transmembrane region" description="Helical" evidence="1">
    <location>
        <begin position="6"/>
        <end position="25"/>
    </location>
</feature>
<proteinExistence type="predicted"/>
<organism evidence="2 3">
    <name type="scientific">Methylobacillus rhizosphaerae</name>
    <dbReference type="NCBI Taxonomy" id="551994"/>
    <lineage>
        <taxon>Bacteria</taxon>
        <taxon>Pseudomonadati</taxon>
        <taxon>Pseudomonadota</taxon>
        <taxon>Betaproteobacteria</taxon>
        <taxon>Nitrosomonadales</taxon>
        <taxon>Methylophilaceae</taxon>
        <taxon>Methylobacillus</taxon>
    </lineage>
</organism>
<evidence type="ECO:0000313" key="2">
    <source>
        <dbReference type="EMBL" id="SNR86306.1"/>
    </source>
</evidence>
<keyword evidence="1" id="KW-1133">Transmembrane helix</keyword>
<sequence>MSILIIAVVCIAIVLLEYYTLQKASQYYLKCFQDRKTVIRLILITTAIAIISGVLEGNPNRISGHIVSTNENSSVSFVHWLINVLLSWLLYQRWLKTKEGNQLSISTALVLLVLQSLLLIVGMLVLAFIAMVVVNTFGSMFMR</sequence>
<gene>
    <name evidence="2" type="ORF">SAMN05192560_1495</name>
</gene>
<feature type="transmembrane region" description="Helical" evidence="1">
    <location>
        <begin position="37"/>
        <end position="55"/>
    </location>
</feature>
<keyword evidence="3" id="KW-1185">Reference proteome</keyword>
<keyword evidence="1" id="KW-0812">Transmembrane</keyword>
<evidence type="ECO:0000256" key="1">
    <source>
        <dbReference type="SAM" id="Phobius"/>
    </source>
</evidence>